<dbReference type="PANTHER" id="PTHR21290">
    <property type="entry name" value="SPHINGOMYELIN SYNTHETASE"/>
    <property type="match status" value="1"/>
</dbReference>
<accession>A0ABP1PWX8</accession>
<comment type="subcellular location">
    <subcellularLocation>
        <location evidence="1">Membrane</location>
        <topology evidence="1">Multi-pass membrane protein</topology>
    </subcellularLocation>
</comment>
<feature type="transmembrane region" description="Helical" evidence="10">
    <location>
        <begin position="331"/>
        <end position="349"/>
    </location>
</feature>
<evidence type="ECO:0000256" key="3">
    <source>
        <dbReference type="ARBA" id="ARBA00022679"/>
    </source>
</evidence>
<feature type="domain" description="Sphingomyelin synthase-like" evidence="11">
    <location>
        <begin position="279"/>
        <end position="350"/>
    </location>
</feature>
<dbReference type="InterPro" id="IPR045221">
    <property type="entry name" value="Sphingomyelin_synth-like"/>
</dbReference>
<evidence type="ECO:0000256" key="7">
    <source>
        <dbReference type="ARBA" id="ARBA00023098"/>
    </source>
</evidence>
<dbReference type="Proteomes" id="UP001642540">
    <property type="component" value="Unassembled WGS sequence"/>
</dbReference>
<evidence type="ECO:0000256" key="4">
    <source>
        <dbReference type="ARBA" id="ARBA00022692"/>
    </source>
</evidence>
<dbReference type="InterPro" id="IPR025749">
    <property type="entry name" value="Sphingomyelin_synth-like_dom"/>
</dbReference>
<dbReference type="PANTHER" id="PTHR21290:SF27">
    <property type="entry name" value="PHOSPHATIDYLCHOLINE:CERAMIDE CHOLINEPHOSPHOTRANSFERASE 1"/>
    <property type="match status" value="1"/>
</dbReference>
<feature type="transmembrane region" description="Helical" evidence="10">
    <location>
        <begin position="183"/>
        <end position="205"/>
    </location>
</feature>
<evidence type="ECO:0000313" key="12">
    <source>
        <dbReference type="EMBL" id="CAL8077230.1"/>
    </source>
</evidence>
<evidence type="ECO:0000256" key="10">
    <source>
        <dbReference type="SAM" id="Phobius"/>
    </source>
</evidence>
<evidence type="ECO:0000256" key="5">
    <source>
        <dbReference type="ARBA" id="ARBA00022919"/>
    </source>
</evidence>
<keyword evidence="4 10" id="KW-0812">Transmembrane</keyword>
<gene>
    <name evidence="12" type="ORF">ODALV1_LOCUS3742</name>
</gene>
<feature type="transmembrane region" description="Helical" evidence="10">
    <location>
        <begin position="217"/>
        <end position="236"/>
    </location>
</feature>
<feature type="transmembrane region" description="Helical" evidence="10">
    <location>
        <begin position="308"/>
        <end position="325"/>
    </location>
</feature>
<evidence type="ECO:0000256" key="9">
    <source>
        <dbReference type="SAM" id="MobiDB-lite"/>
    </source>
</evidence>
<evidence type="ECO:0000313" key="13">
    <source>
        <dbReference type="Proteomes" id="UP001642540"/>
    </source>
</evidence>
<sequence length="419" mass="47572">MSLSRPVEGGDCDEGILRGRPLFFSGGSVTRSAPILSQSSSSGTFKVDPLNKNLKILVDSIPLREMPPRGREPLILDGRSDLRQRRENGGDHIIRIEPDPPSRNAENSGAAPLPDNVMIEMQPRGVPATILYPNEIWKTLLAVVILLLSMVGTTIILVVTNEYLPSYKPLPDFILDHLPHLEWGLIVSEYCIITVMAVNIIVIVSHEHRWIVARREFLIIAILYIFRCVTMFITVLPPPSETFNCIPPSGNLSFYDVWSRAIPLQKKLGFSMNTEKMYCGDYIFSGHTSILLIINLFIKEYSPRNYKYLHYISNCVTVLGIGMLLLARGHYAIDVIIAWYITTTTFYIYHELANKSTMREGEMCYLKSLWVHRIFLFWEKNVAGPLPRTYSIPWPLCILNETCRRKFSVRATNGVAARP</sequence>
<keyword evidence="7" id="KW-0443">Lipid metabolism</keyword>
<keyword evidence="3" id="KW-0808">Transferase</keyword>
<evidence type="ECO:0000256" key="8">
    <source>
        <dbReference type="ARBA" id="ARBA00023136"/>
    </source>
</evidence>
<comment type="similarity">
    <text evidence="2">Belongs to the sphingomyelin synthase family.</text>
</comment>
<evidence type="ECO:0000256" key="6">
    <source>
        <dbReference type="ARBA" id="ARBA00022989"/>
    </source>
</evidence>
<feature type="transmembrane region" description="Helical" evidence="10">
    <location>
        <begin position="140"/>
        <end position="163"/>
    </location>
</feature>
<keyword evidence="13" id="KW-1185">Reference proteome</keyword>
<evidence type="ECO:0000259" key="11">
    <source>
        <dbReference type="Pfam" id="PF14360"/>
    </source>
</evidence>
<proteinExistence type="inferred from homology"/>
<keyword evidence="8 10" id="KW-0472">Membrane</keyword>
<feature type="region of interest" description="Disordered" evidence="9">
    <location>
        <begin position="87"/>
        <end position="114"/>
    </location>
</feature>
<comment type="caution">
    <text evidence="12">The sequence shown here is derived from an EMBL/GenBank/DDBJ whole genome shotgun (WGS) entry which is preliminary data.</text>
</comment>
<feature type="compositionally biased region" description="Basic and acidic residues" evidence="9">
    <location>
        <begin position="87"/>
        <end position="100"/>
    </location>
</feature>
<keyword evidence="5" id="KW-0746">Sphingolipid metabolism</keyword>
<protein>
    <recommendedName>
        <fullName evidence="11">Sphingomyelin synthase-like domain-containing protein</fullName>
    </recommendedName>
</protein>
<dbReference type="EMBL" id="CAXLJM020000012">
    <property type="protein sequence ID" value="CAL8077230.1"/>
    <property type="molecule type" value="Genomic_DNA"/>
</dbReference>
<organism evidence="12 13">
    <name type="scientific">Orchesella dallaii</name>
    <dbReference type="NCBI Taxonomy" id="48710"/>
    <lineage>
        <taxon>Eukaryota</taxon>
        <taxon>Metazoa</taxon>
        <taxon>Ecdysozoa</taxon>
        <taxon>Arthropoda</taxon>
        <taxon>Hexapoda</taxon>
        <taxon>Collembola</taxon>
        <taxon>Entomobryomorpha</taxon>
        <taxon>Entomobryoidea</taxon>
        <taxon>Orchesellidae</taxon>
        <taxon>Orchesellinae</taxon>
        <taxon>Orchesella</taxon>
    </lineage>
</organism>
<feature type="transmembrane region" description="Helical" evidence="10">
    <location>
        <begin position="282"/>
        <end position="301"/>
    </location>
</feature>
<evidence type="ECO:0000256" key="1">
    <source>
        <dbReference type="ARBA" id="ARBA00004141"/>
    </source>
</evidence>
<dbReference type="Pfam" id="PF14360">
    <property type="entry name" value="PAP2_C"/>
    <property type="match status" value="1"/>
</dbReference>
<keyword evidence="6 10" id="KW-1133">Transmembrane helix</keyword>
<evidence type="ECO:0000256" key="2">
    <source>
        <dbReference type="ARBA" id="ARBA00005441"/>
    </source>
</evidence>
<name>A0ABP1PWX8_9HEXA</name>
<reference evidence="12 13" key="1">
    <citation type="submission" date="2024-08" db="EMBL/GenBank/DDBJ databases">
        <authorList>
            <person name="Cucini C."/>
            <person name="Frati F."/>
        </authorList>
    </citation>
    <scope>NUCLEOTIDE SEQUENCE [LARGE SCALE GENOMIC DNA]</scope>
</reference>